<proteinExistence type="predicted"/>
<evidence type="ECO:0000256" key="1">
    <source>
        <dbReference type="SAM" id="MobiDB-lite"/>
    </source>
</evidence>
<dbReference type="InterPro" id="IPR036397">
    <property type="entry name" value="RNaseH_sf"/>
</dbReference>
<keyword evidence="3" id="KW-1185">Reference proteome</keyword>
<evidence type="ECO:0000313" key="3">
    <source>
        <dbReference type="Proteomes" id="UP000499080"/>
    </source>
</evidence>
<evidence type="ECO:0008006" key="4">
    <source>
        <dbReference type="Google" id="ProtNLM"/>
    </source>
</evidence>
<evidence type="ECO:0000313" key="2">
    <source>
        <dbReference type="EMBL" id="GBM38420.1"/>
    </source>
</evidence>
<comment type="caution">
    <text evidence="2">The sequence shown here is derived from an EMBL/GenBank/DDBJ whole genome shotgun (WGS) entry which is preliminary data.</text>
</comment>
<dbReference type="EMBL" id="BGPR01000868">
    <property type="protein sequence ID" value="GBM38420.1"/>
    <property type="molecule type" value="Genomic_DNA"/>
</dbReference>
<organism evidence="2 3">
    <name type="scientific">Araneus ventricosus</name>
    <name type="common">Orbweaver spider</name>
    <name type="synonym">Epeira ventricosa</name>
    <dbReference type="NCBI Taxonomy" id="182803"/>
    <lineage>
        <taxon>Eukaryota</taxon>
        <taxon>Metazoa</taxon>
        <taxon>Ecdysozoa</taxon>
        <taxon>Arthropoda</taxon>
        <taxon>Chelicerata</taxon>
        <taxon>Arachnida</taxon>
        <taxon>Araneae</taxon>
        <taxon>Araneomorphae</taxon>
        <taxon>Entelegynae</taxon>
        <taxon>Araneoidea</taxon>
        <taxon>Araneidae</taxon>
        <taxon>Araneus</taxon>
    </lineage>
</organism>
<protein>
    <recommendedName>
        <fullName evidence="4">Transposable element Tc1 transposase</fullName>
    </recommendedName>
</protein>
<reference evidence="2 3" key="1">
    <citation type="journal article" date="2019" name="Sci. Rep.">
        <title>Orb-weaving spider Araneus ventricosus genome elucidates the spidroin gene catalogue.</title>
        <authorList>
            <person name="Kono N."/>
            <person name="Nakamura H."/>
            <person name="Ohtoshi R."/>
            <person name="Moran D.A.P."/>
            <person name="Shinohara A."/>
            <person name="Yoshida Y."/>
            <person name="Fujiwara M."/>
            <person name="Mori M."/>
            <person name="Tomita M."/>
            <person name="Arakawa K."/>
        </authorList>
    </citation>
    <scope>NUCLEOTIDE SEQUENCE [LARGE SCALE GENOMIC DNA]</scope>
</reference>
<dbReference type="OrthoDB" id="6427837at2759"/>
<dbReference type="Gene3D" id="3.30.420.10">
    <property type="entry name" value="Ribonuclease H-like superfamily/Ribonuclease H"/>
    <property type="match status" value="1"/>
</dbReference>
<dbReference type="Proteomes" id="UP000499080">
    <property type="component" value="Unassembled WGS sequence"/>
</dbReference>
<gene>
    <name evidence="2" type="ORF">AVEN_260805_1</name>
</gene>
<feature type="compositionally biased region" description="Basic and acidic residues" evidence="1">
    <location>
        <begin position="21"/>
        <end position="30"/>
    </location>
</feature>
<name>A0A4Y2FA64_ARAVE</name>
<feature type="region of interest" description="Disordered" evidence="1">
    <location>
        <begin position="21"/>
        <end position="44"/>
    </location>
</feature>
<accession>A0A4Y2FA64</accession>
<sequence>MPLGRRKNHYQQLTEFERGRVQWSREDTASRRPGSGRPRGTTEREDLRVRRMYCGATHCVCGRNSSYSWQHSDTTNCYKSVASRTAPSQTPCIAHSTDTKLLRLRWYQVEVHWRTEWRSVVFSNESRFCLGASNGRVLARRRPGERLQPTCLRPRHTGPTPGVMVWGAISYNSRSTLVVILRALTASLYVSLVIQPVVMPFMNSIQGGVFKHVNAHPHTAVVTQHALQSVDMLPWPARSPALSPIEHVWDIIGRQLQRHPQPALTVPVLTVQVGNRHGTPSHKLTHPAPARHNACTFSCLHSKFWRLHRLLMYQYFTFEIALLALTLT</sequence>
<dbReference type="GO" id="GO:0003676">
    <property type="term" value="F:nucleic acid binding"/>
    <property type="evidence" value="ECO:0007669"/>
    <property type="project" value="InterPro"/>
</dbReference>
<dbReference type="AlphaFoldDB" id="A0A4Y2FA64"/>